<dbReference type="EMBL" id="BX284604">
    <property type="protein sequence ID" value="CCD68526.1"/>
    <property type="molecule type" value="Genomic_DNA"/>
</dbReference>
<feature type="chain" id="PRO_5004159045" evidence="1">
    <location>
        <begin position="20"/>
        <end position="168"/>
    </location>
</feature>
<dbReference type="Bgee" id="WBGene00017539">
    <property type="expression patterns" value="Expressed in adult organism and 1 other cell type or tissue"/>
</dbReference>
<evidence type="ECO:0000313" key="2">
    <source>
        <dbReference type="EMBL" id="CCD68526.1"/>
    </source>
</evidence>
<name>O61524_CAEEL</name>
<evidence type="ECO:0000313" key="3">
    <source>
        <dbReference type="Proteomes" id="UP000001940"/>
    </source>
</evidence>
<dbReference type="HOGENOM" id="CLU_1587999_0_0_1"/>
<evidence type="ECO:0007829" key="5">
    <source>
        <dbReference type="PeptideAtlas" id="O61524"/>
    </source>
</evidence>
<dbReference type="AlphaFoldDB" id="O61524"/>
<protein>
    <submittedName>
        <fullName evidence="2">TransThyretin-Related family domain</fullName>
    </submittedName>
</protein>
<dbReference type="PeptideAtlas" id="O61524"/>
<reference evidence="2 3" key="1">
    <citation type="journal article" date="1998" name="Science">
        <title>Genome sequence of the nematode C. elegans: a platform for investigating biology.</title>
        <authorList>
            <consortium name="The C. elegans sequencing consortium"/>
            <person name="Sulson J.E."/>
            <person name="Waterston R."/>
        </authorList>
    </citation>
    <scope>NUCLEOTIDE SEQUENCE [LARGE SCALE GENOMIC DNA]</scope>
    <source>
        <strain evidence="2 3">Bristol N2</strain>
    </source>
</reference>
<dbReference type="RefSeq" id="NP_501415.1">
    <property type="nucleotide sequence ID" value="NM_069014.1"/>
</dbReference>
<dbReference type="AGR" id="WB:WBGene00017539"/>
<gene>
    <name evidence="2" type="ORF">CELE_F17E9.2</name>
    <name evidence="2 4" type="ORF">F17E9.2</name>
</gene>
<dbReference type="KEGG" id="cel:CELE_F17E9.2"/>
<keyword evidence="3" id="KW-1185">Reference proteome</keyword>
<evidence type="ECO:0000256" key="1">
    <source>
        <dbReference type="SAM" id="SignalP"/>
    </source>
</evidence>
<dbReference type="FunCoup" id="O61524">
    <property type="interactions" value="268"/>
</dbReference>
<dbReference type="Proteomes" id="UP000001940">
    <property type="component" value="Chromosome IV"/>
</dbReference>
<organism evidence="2 3">
    <name type="scientific">Caenorhabditis elegans</name>
    <dbReference type="NCBI Taxonomy" id="6239"/>
    <lineage>
        <taxon>Eukaryota</taxon>
        <taxon>Metazoa</taxon>
        <taxon>Ecdysozoa</taxon>
        <taxon>Nematoda</taxon>
        <taxon>Chromadorea</taxon>
        <taxon>Rhabditida</taxon>
        <taxon>Rhabditina</taxon>
        <taxon>Rhabditomorpha</taxon>
        <taxon>Rhabditoidea</taxon>
        <taxon>Rhabditidae</taxon>
        <taxon>Peloderinae</taxon>
        <taxon>Caenorhabditis</taxon>
    </lineage>
</organism>
<keyword evidence="1" id="KW-0732">Signal</keyword>
<feature type="signal peptide" evidence="1">
    <location>
        <begin position="1"/>
        <end position="19"/>
    </location>
</feature>
<accession>O61524</accession>
<keyword evidence="5" id="KW-1267">Proteomics identification</keyword>
<dbReference type="CTD" id="184618"/>
<dbReference type="PANTHER" id="PTHR21479:SF25">
    <property type="entry name" value="APYRASE-RELATED"/>
    <property type="match status" value="1"/>
</dbReference>
<evidence type="ECO:0000313" key="4">
    <source>
        <dbReference type="WormBase" id="F17E9.2"/>
    </source>
</evidence>
<dbReference type="UCSC" id="F17E9.2">
    <property type="organism name" value="c. elegans"/>
</dbReference>
<dbReference type="GeneID" id="184618"/>
<dbReference type="PIR" id="T33009">
    <property type="entry name" value="T33009"/>
</dbReference>
<dbReference type="PhylomeDB" id="O61524"/>
<proteinExistence type="evidence at protein level"/>
<sequence>MIRFFFSFLFIHSCTPLLGDDVTKFHFTGTLSCISNSGSSIPFVVWRLGVWEEDGLIDDHLGDTFLFFLSEAGAFYKIDVQDDGDGPNENFYRIYYKIEHNCTYSGKVKDSKVFVTIFWNFPGYKGFFVFHSVKFQRYFLQKGYKFINNSRMRCCYFYNEILIYWFLI</sequence>
<dbReference type="PANTHER" id="PTHR21479">
    <property type="match status" value="1"/>
</dbReference>
<dbReference type="WormBase" id="F17E9.2">
    <property type="protein sequence ID" value="CE17023"/>
    <property type="gene ID" value="WBGene00017539"/>
</dbReference>
<dbReference type="PaxDb" id="6239-F17E9.2"/>
<dbReference type="STRING" id="6239.F17E9.2.1"/>
<dbReference type="InParanoid" id="O61524"/>